<dbReference type="PRINTS" id="PR00420">
    <property type="entry name" value="RNGMNOXGNASE"/>
</dbReference>
<gene>
    <name evidence="2" type="ORF">KHA99_18410</name>
</gene>
<dbReference type="AlphaFoldDB" id="A0A942YUW2"/>
<evidence type="ECO:0000313" key="2">
    <source>
        <dbReference type="EMBL" id="MBS4214423.1"/>
    </source>
</evidence>
<dbReference type="RefSeq" id="WP_213118963.1">
    <property type="nucleotide sequence ID" value="NZ_JAGYPF010000004.1"/>
</dbReference>
<dbReference type="InterPro" id="IPR036188">
    <property type="entry name" value="FAD/NAD-bd_sf"/>
</dbReference>
<organism evidence="2 3">
    <name type="scientific">Neobacillus rhizophilus</name>
    <dbReference type="NCBI Taxonomy" id="2833579"/>
    <lineage>
        <taxon>Bacteria</taxon>
        <taxon>Bacillati</taxon>
        <taxon>Bacillota</taxon>
        <taxon>Bacilli</taxon>
        <taxon>Bacillales</taxon>
        <taxon>Bacillaceae</taxon>
        <taxon>Neobacillus</taxon>
    </lineage>
</organism>
<dbReference type="GO" id="GO:0071949">
    <property type="term" value="F:FAD binding"/>
    <property type="evidence" value="ECO:0007669"/>
    <property type="project" value="InterPro"/>
</dbReference>
<dbReference type="Proteomes" id="UP000679749">
    <property type="component" value="Unassembled WGS sequence"/>
</dbReference>
<dbReference type="InterPro" id="IPR002938">
    <property type="entry name" value="FAD-bd"/>
</dbReference>
<name>A0A942YUW2_9BACI</name>
<dbReference type="SUPFAM" id="SSF51905">
    <property type="entry name" value="FAD/NAD(P)-binding domain"/>
    <property type="match status" value="1"/>
</dbReference>
<protein>
    <submittedName>
        <fullName evidence="2">NAD(P)/FAD-dependent oxidoreductase</fullName>
    </submittedName>
</protein>
<dbReference type="Pfam" id="PF01494">
    <property type="entry name" value="FAD_binding_3"/>
    <property type="match status" value="1"/>
</dbReference>
<reference evidence="2" key="1">
    <citation type="submission" date="2021-05" db="EMBL/GenBank/DDBJ databases">
        <title>Novel Bacillus species.</title>
        <authorList>
            <person name="Liu G."/>
        </authorList>
    </citation>
    <scope>NUCLEOTIDE SEQUENCE</scope>
    <source>
        <strain evidence="2">FJAT-49825</strain>
    </source>
</reference>
<dbReference type="PANTHER" id="PTHR42685:SF22">
    <property type="entry name" value="CONDITIONED MEDIUM FACTOR RECEPTOR 1"/>
    <property type="match status" value="1"/>
</dbReference>
<sequence length="410" mass="46040">MDKKFDVIITGARCAGSSLAIYLAKEGFQVLLIDRSSFPSDTLSTHTFFNNTTALFREMGVLEKLLETNAPPVKDIKFQFEDTTIEGKIPEVLGEENCYCIRRTFLDHTLFEHAKSLKGVTVLEGFRVTDIILQNGAIVGIKGTDSNGLDQEFIADIIVGADGRNSTIRRLTDSKQKLRVPAKVGIYYGYFRNFNNDLVPKFEVHKVKDNTAILFPTNDDLCTVVGIFPLDNKAFIQNLKNKPEESLRSLLTEGFPNTTIGSRLKQATLVEPIKGILGYENFWYTGMGNGWALVGDAVCFKDPSMAQGIHDAVYGAKILSGILVKYKNKYQQWPIISEEYQKSLEDEFMVRFYMGCEISKNERISEQQDAINKLISAHPKAVEKFLGIYNYANEPADLEKELMGIMGENT</sequence>
<dbReference type="Gene3D" id="3.50.50.60">
    <property type="entry name" value="FAD/NAD(P)-binding domain"/>
    <property type="match status" value="1"/>
</dbReference>
<evidence type="ECO:0000313" key="3">
    <source>
        <dbReference type="Proteomes" id="UP000679749"/>
    </source>
</evidence>
<dbReference type="EMBL" id="JAGYPF010000004">
    <property type="protein sequence ID" value="MBS4214423.1"/>
    <property type="molecule type" value="Genomic_DNA"/>
</dbReference>
<dbReference type="InterPro" id="IPR050407">
    <property type="entry name" value="Geranylgeranyl_reductase"/>
</dbReference>
<proteinExistence type="predicted"/>
<feature type="domain" description="FAD-binding" evidence="1">
    <location>
        <begin position="5"/>
        <end position="314"/>
    </location>
</feature>
<dbReference type="PANTHER" id="PTHR42685">
    <property type="entry name" value="GERANYLGERANYL DIPHOSPHATE REDUCTASE"/>
    <property type="match status" value="1"/>
</dbReference>
<accession>A0A942YUW2</accession>
<comment type="caution">
    <text evidence="2">The sequence shown here is derived from an EMBL/GenBank/DDBJ whole genome shotgun (WGS) entry which is preliminary data.</text>
</comment>
<keyword evidence="3" id="KW-1185">Reference proteome</keyword>
<evidence type="ECO:0000259" key="1">
    <source>
        <dbReference type="Pfam" id="PF01494"/>
    </source>
</evidence>